<keyword evidence="2 8" id="KW-0812">Transmembrane</keyword>
<evidence type="ECO:0000256" key="3">
    <source>
        <dbReference type="ARBA" id="ARBA00022989"/>
    </source>
</evidence>
<dbReference type="GO" id="GO:0004930">
    <property type="term" value="F:G protein-coupled receptor activity"/>
    <property type="evidence" value="ECO:0007669"/>
    <property type="project" value="UniProtKB-KW"/>
</dbReference>
<dbReference type="Proteomes" id="UP000663881">
    <property type="component" value="Unassembled WGS sequence"/>
</dbReference>
<evidence type="ECO:0000256" key="4">
    <source>
        <dbReference type="ARBA" id="ARBA00023040"/>
    </source>
</evidence>
<feature type="transmembrane region" description="Helical" evidence="8">
    <location>
        <begin position="179"/>
        <end position="201"/>
    </location>
</feature>
<reference evidence="10" key="1">
    <citation type="submission" date="2021-02" db="EMBL/GenBank/DDBJ databases">
        <authorList>
            <person name="Nowell W R."/>
        </authorList>
    </citation>
    <scope>NUCLEOTIDE SEQUENCE</scope>
</reference>
<keyword evidence="3 8" id="KW-1133">Transmembrane helix</keyword>
<name>A0A813VPZ5_9BILA</name>
<accession>A0A813VPZ5</accession>
<dbReference type="PANTHER" id="PTHR24243:SF230">
    <property type="entry name" value="G-PROTEIN COUPLED RECEPTORS FAMILY 1 PROFILE DOMAIN-CONTAINING PROTEIN"/>
    <property type="match status" value="1"/>
</dbReference>
<feature type="transmembrane region" description="Helical" evidence="8">
    <location>
        <begin position="267"/>
        <end position="286"/>
    </location>
</feature>
<feature type="transmembrane region" description="Helical" evidence="8">
    <location>
        <begin position="60"/>
        <end position="81"/>
    </location>
</feature>
<dbReference type="PANTHER" id="PTHR24243">
    <property type="entry name" value="G-PROTEIN COUPLED RECEPTOR"/>
    <property type="match status" value="1"/>
</dbReference>
<dbReference type="AlphaFoldDB" id="A0A813VPZ5"/>
<sequence>MASSSAIQTILTISQDYSIVTTSIIFIFGFIGNLINIIMFTKYKAFRNNQCIFYLTVESYANMGSLILYFVLGVSAFLYGFDLSQYSSIWCKLRTIIGQTLLLIVLSSVCFAAFDQYLSTNYSLYLRQQSTMSLARRLVITAICFALFHSILFGVFFYAKPRGGCIAYYTVFIQYYSYFFYPFLCGFIPILISGSIGLLAYRNVRRIVRRQLPIIQRRLDQQLTKFVLIRVSFLIILLIPVVTYRIYAMNINIDPNNSMRLAIEKLIFTIINSIFDLNYAVNFYIFSISSSRYRRQVKYILIKKCWLQLKRRFYFNRNQIEPSMTLPIPSIELLNE</sequence>
<dbReference type="SUPFAM" id="SSF81321">
    <property type="entry name" value="Family A G protein-coupled receptor-like"/>
    <property type="match status" value="1"/>
</dbReference>
<dbReference type="GO" id="GO:0005886">
    <property type="term" value="C:plasma membrane"/>
    <property type="evidence" value="ECO:0007669"/>
    <property type="project" value="TreeGrafter"/>
</dbReference>
<evidence type="ECO:0000313" key="10">
    <source>
        <dbReference type="EMBL" id="CAF0846495.1"/>
    </source>
</evidence>
<proteinExistence type="predicted"/>
<protein>
    <recommendedName>
        <fullName evidence="9">G-protein coupled receptors family 1 profile domain-containing protein</fullName>
    </recommendedName>
</protein>
<feature type="transmembrane region" description="Helical" evidence="8">
    <location>
        <begin position="138"/>
        <end position="159"/>
    </location>
</feature>
<evidence type="ECO:0000313" key="11">
    <source>
        <dbReference type="EMBL" id="CAF3731480.1"/>
    </source>
</evidence>
<feature type="transmembrane region" description="Helical" evidence="8">
    <location>
        <begin position="96"/>
        <end position="118"/>
    </location>
</feature>
<evidence type="ECO:0000313" key="12">
    <source>
        <dbReference type="Proteomes" id="UP000663891"/>
    </source>
</evidence>
<organism evidence="10 12">
    <name type="scientific">Adineta steineri</name>
    <dbReference type="NCBI Taxonomy" id="433720"/>
    <lineage>
        <taxon>Eukaryota</taxon>
        <taxon>Metazoa</taxon>
        <taxon>Spiralia</taxon>
        <taxon>Gnathifera</taxon>
        <taxon>Rotifera</taxon>
        <taxon>Eurotatoria</taxon>
        <taxon>Bdelloidea</taxon>
        <taxon>Adinetida</taxon>
        <taxon>Adinetidae</taxon>
        <taxon>Adineta</taxon>
    </lineage>
</organism>
<evidence type="ECO:0000256" key="8">
    <source>
        <dbReference type="SAM" id="Phobius"/>
    </source>
</evidence>
<comment type="subcellular location">
    <subcellularLocation>
        <location evidence="1">Membrane</location>
        <topology evidence="1">Multi-pass membrane protein</topology>
    </subcellularLocation>
</comment>
<dbReference type="InterPro" id="IPR017452">
    <property type="entry name" value="GPCR_Rhodpsn_7TM"/>
</dbReference>
<evidence type="ECO:0000256" key="6">
    <source>
        <dbReference type="ARBA" id="ARBA00023170"/>
    </source>
</evidence>
<evidence type="ECO:0000256" key="5">
    <source>
        <dbReference type="ARBA" id="ARBA00023136"/>
    </source>
</evidence>
<gene>
    <name evidence="11" type="ORF">OKA104_LOCUS14522</name>
    <name evidence="10" type="ORF">VCS650_LOCUS6429</name>
</gene>
<dbReference type="EMBL" id="CAJOAY010000768">
    <property type="protein sequence ID" value="CAF3731480.1"/>
    <property type="molecule type" value="Genomic_DNA"/>
</dbReference>
<dbReference type="PROSITE" id="PS50262">
    <property type="entry name" value="G_PROTEIN_RECEP_F1_2"/>
    <property type="match status" value="1"/>
</dbReference>
<feature type="transmembrane region" description="Helical" evidence="8">
    <location>
        <begin position="227"/>
        <end position="247"/>
    </location>
</feature>
<evidence type="ECO:0000256" key="1">
    <source>
        <dbReference type="ARBA" id="ARBA00004141"/>
    </source>
</evidence>
<evidence type="ECO:0000256" key="7">
    <source>
        <dbReference type="ARBA" id="ARBA00023224"/>
    </source>
</evidence>
<dbReference type="Proteomes" id="UP000663891">
    <property type="component" value="Unassembled WGS sequence"/>
</dbReference>
<comment type="caution">
    <text evidence="10">The sequence shown here is derived from an EMBL/GenBank/DDBJ whole genome shotgun (WGS) entry which is preliminary data.</text>
</comment>
<keyword evidence="4" id="KW-0297">G-protein coupled receptor</keyword>
<feature type="domain" description="G-protein coupled receptors family 1 profile" evidence="9">
    <location>
        <begin position="32"/>
        <end position="286"/>
    </location>
</feature>
<dbReference type="EMBL" id="CAJNON010000039">
    <property type="protein sequence ID" value="CAF0846495.1"/>
    <property type="molecule type" value="Genomic_DNA"/>
</dbReference>
<evidence type="ECO:0000259" key="9">
    <source>
        <dbReference type="PROSITE" id="PS50262"/>
    </source>
</evidence>
<keyword evidence="7" id="KW-0807">Transducer</keyword>
<keyword evidence="5 8" id="KW-0472">Membrane</keyword>
<keyword evidence="6" id="KW-0675">Receptor</keyword>
<dbReference type="OrthoDB" id="10022014at2759"/>
<feature type="transmembrane region" description="Helical" evidence="8">
    <location>
        <begin position="17"/>
        <end position="39"/>
    </location>
</feature>
<evidence type="ECO:0000256" key="2">
    <source>
        <dbReference type="ARBA" id="ARBA00022692"/>
    </source>
</evidence>
<dbReference type="Gene3D" id="1.20.1070.10">
    <property type="entry name" value="Rhodopsin 7-helix transmembrane proteins"/>
    <property type="match status" value="1"/>
</dbReference>